<proteinExistence type="predicted"/>
<feature type="signal peptide" evidence="2">
    <location>
        <begin position="1"/>
        <end position="24"/>
    </location>
</feature>
<evidence type="ECO:0000256" key="2">
    <source>
        <dbReference type="SAM" id="SignalP"/>
    </source>
</evidence>
<evidence type="ECO:0000313" key="4">
    <source>
        <dbReference type="Proteomes" id="UP001066276"/>
    </source>
</evidence>
<dbReference type="AlphaFoldDB" id="A0AAV7Q1T6"/>
<keyword evidence="2" id="KW-0732">Signal</keyword>
<sequence length="216" mass="25060">MFCSSARNSVLLQLTQFLSPCVLSGTVDTWNLADLNYIGTLQWHKSALMTGEIETGLLSLDILQYWGPHIVWPHAMSNCRNSQVDGCIENVEEQIGKSEEKDEQSLLRTNMEGRLDKYETEIQERKKNKFTQDEKDYKYGRILTFAKRFESLKFDIQRKDLKIVPSNEDTPSESDVSEGESSSERMDISSRNTFLEEMQVLYLDQRLMRGRGRNRN</sequence>
<keyword evidence="4" id="KW-1185">Reference proteome</keyword>
<name>A0AAV7Q1T6_PLEWA</name>
<feature type="region of interest" description="Disordered" evidence="1">
    <location>
        <begin position="164"/>
        <end position="190"/>
    </location>
</feature>
<gene>
    <name evidence="3" type="ORF">NDU88_010305</name>
</gene>
<dbReference type="Proteomes" id="UP001066276">
    <property type="component" value="Chromosome 7"/>
</dbReference>
<protein>
    <submittedName>
        <fullName evidence="3">Uncharacterized protein</fullName>
    </submittedName>
</protein>
<reference evidence="3" key="1">
    <citation type="journal article" date="2022" name="bioRxiv">
        <title>Sequencing and chromosome-scale assembly of the giantPleurodeles waltlgenome.</title>
        <authorList>
            <person name="Brown T."/>
            <person name="Elewa A."/>
            <person name="Iarovenko S."/>
            <person name="Subramanian E."/>
            <person name="Araus A.J."/>
            <person name="Petzold A."/>
            <person name="Susuki M."/>
            <person name="Suzuki K.-i.T."/>
            <person name="Hayashi T."/>
            <person name="Toyoda A."/>
            <person name="Oliveira C."/>
            <person name="Osipova E."/>
            <person name="Leigh N.D."/>
            <person name="Simon A."/>
            <person name="Yun M.H."/>
        </authorList>
    </citation>
    <scope>NUCLEOTIDE SEQUENCE</scope>
    <source>
        <strain evidence="3">20211129_DDA</strain>
        <tissue evidence="3">Liver</tissue>
    </source>
</reference>
<feature type="chain" id="PRO_5043462500" evidence="2">
    <location>
        <begin position="25"/>
        <end position="216"/>
    </location>
</feature>
<evidence type="ECO:0000313" key="3">
    <source>
        <dbReference type="EMBL" id="KAJ1131975.1"/>
    </source>
</evidence>
<comment type="caution">
    <text evidence="3">The sequence shown here is derived from an EMBL/GenBank/DDBJ whole genome shotgun (WGS) entry which is preliminary data.</text>
</comment>
<evidence type="ECO:0000256" key="1">
    <source>
        <dbReference type="SAM" id="MobiDB-lite"/>
    </source>
</evidence>
<dbReference type="EMBL" id="JANPWB010000011">
    <property type="protein sequence ID" value="KAJ1131975.1"/>
    <property type="molecule type" value="Genomic_DNA"/>
</dbReference>
<organism evidence="3 4">
    <name type="scientific">Pleurodeles waltl</name>
    <name type="common">Iberian ribbed newt</name>
    <dbReference type="NCBI Taxonomy" id="8319"/>
    <lineage>
        <taxon>Eukaryota</taxon>
        <taxon>Metazoa</taxon>
        <taxon>Chordata</taxon>
        <taxon>Craniata</taxon>
        <taxon>Vertebrata</taxon>
        <taxon>Euteleostomi</taxon>
        <taxon>Amphibia</taxon>
        <taxon>Batrachia</taxon>
        <taxon>Caudata</taxon>
        <taxon>Salamandroidea</taxon>
        <taxon>Salamandridae</taxon>
        <taxon>Pleurodelinae</taxon>
        <taxon>Pleurodeles</taxon>
    </lineage>
</organism>
<accession>A0AAV7Q1T6</accession>